<keyword evidence="3" id="KW-1185">Reference proteome</keyword>
<sequence>MSKIYTSKSLDHIGSYSVVQATLSYVLSFRLAKVLTTYFLAITNYSLAVVLGNFPALRDYLEFFDAKFDANILKVVDLIAGYLETYYVGAVDYASSSLRKFDDAVAENKKHSQEALTSMKKNAEDVVSGYLKPVNEYASSSVDKVLPKSKKKAAEAKAAAENEISKSIEIVSDTFERSKDLIQSKSSEISNAVYSTYNKEFEAAPEKNYYVKVASASVHTGVTLLKNVNHDIIQPLKSSAQTQAAQTVAEVEKKAEEVATQAKDFVASNGSAPVVSALA</sequence>
<dbReference type="KEGG" id="asau:88175594"/>
<reference evidence="2 3" key="1">
    <citation type="submission" date="2023-10" db="EMBL/GenBank/DDBJ databases">
        <title>Draft Genome Sequence of Candida saopaulonensis from a very Premature Infant with Sepsis.</title>
        <authorList>
            <person name="Ning Y."/>
            <person name="Dai R."/>
            <person name="Xiao M."/>
            <person name="Xu Y."/>
            <person name="Yan Q."/>
            <person name="Zhang L."/>
        </authorList>
    </citation>
    <scope>NUCLEOTIDE SEQUENCE [LARGE SCALE GENOMIC DNA]</scope>
    <source>
        <strain evidence="2 3">19XY460</strain>
    </source>
</reference>
<dbReference type="Pfam" id="PF17316">
    <property type="entry name" value="Perilipin_2"/>
    <property type="match status" value="1"/>
</dbReference>
<dbReference type="EMBL" id="CP138898">
    <property type="protein sequence ID" value="WPK27159.1"/>
    <property type="molecule type" value="Genomic_DNA"/>
</dbReference>
<keyword evidence="1" id="KW-0472">Membrane</keyword>
<dbReference type="GeneID" id="88175594"/>
<keyword evidence="1" id="KW-1133">Transmembrane helix</keyword>
<name>A0AAX4HFE0_9ASCO</name>
<dbReference type="AlphaFoldDB" id="A0AAX4HFE0"/>
<dbReference type="Proteomes" id="UP001338582">
    <property type="component" value="Chromosome 5"/>
</dbReference>
<evidence type="ECO:0000313" key="3">
    <source>
        <dbReference type="Proteomes" id="UP001338582"/>
    </source>
</evidence>
<protein>
    <submittedName>
        <fullName evidence="2">Uncharacterized protein</fullName>
    </submittedName>
</protein>
<organism evidence="2 3">
    <name type="scientific">Australozyma saopauloensis</name>
    <dbReference type="NCBI Taxonomy" id="291208"/>
    <lineage>
        <taxon>Eukaryota</taxon>
        <taxon>Fungi</taxon>
        <taxon>Dikarya</taxon>
        <taxon>Ascomycota</taxon>
        <taxon>Saccharomycotina</taxon>
        <taxon>Pichiomycetes</taxon>
        <taxon>Metschnikowiaceae</taxon>
        <taxon>Australozyma</taxon>
    </lineage>
</organism>
<keyword evidence="1" id="KW-0812">Transmembrane</keyword>
<dbReference type="RefSeq" id="XP_062879537.1">
    <property type="nucleotide sequence ID" value="XM_063023467.1"/>
</dbReference>
<evidence type="ECO:0000313" key="2">
    <source>
        <dbReference type="EMBL" id="WPK27159.1"/>
    </source>
</evidence>
<gene>
    <name evidence="2" type="ORF">PUMCH_004534</name>
</gene>
<proteinExistence type="predicted"/>
<accession>A0AAX4HFE0</accession>
<evidence type="ECO:0000256" key="1">
    <source>
        <dbReference type="SAM" id="Phobius"/>
    </source>
</evidence>
<feature type="transmembrane region" description="Helical" evidence="1">
    <location>
        <begin position="38"/>
        <end position="57"/>
    </location>
</feature>